<protein>
    <submittedName>
        <fullName evidence="1">Uncharacterized protein</fullName>
    </submittedName>
</protein>
<sequence>MPESILSEVCKGMVFYSNKEITADNTPLLFLFDKEAAE</sequence>
<accession>A0A853PN59</accession>
<dbReference type="AlphaFoldDB" id="A0A853PN59"/>
<dbReference type="EMBL" id="LIDT01000038">
    <property type="protein sequence ID" value="OCR28362.1"/>
    <property type="molecule type" value="Genomic_DNA"/>
</dbReference>
<comment type="caution">
    <text evidence="1">The sequence shown here is derived from an EMBL/GenBank/DDBJ whole genome shotgun (WGS) entry which is preliminary data.</text>
</comment>
<reference evidence="1 2" key="1">
    <citation type="journal article" date="2016" name="PLoS ONE">
        <title>Genomic Diversity of Enterotoxigenic Strains of Bacteroides fragilis.</title>
        <authorList>
            <person name="Pierce J.V."/>
            <person name="Bernstein H.D."/>
        </authorList>
    </citation>
    <scope>NUCLEOTIDE SEQUENCE [LARGE SCALE GENOMIC DNA]</scope>
    <source>
        <strain evidence="1 2">20793-3</strain>
    </source>
</reference>
<organism evidence="1 2">
    <name type="scientific">Bacteroides fragilis</name>
    <dbReference type="NCBI Taxonomy" id="817"/>
    <lineage>
        <taxon>Bacteria</taxon>
        <taxon>Pseudomonadati</taxon>
        <taxon>Bacteroidota</taxon>
        <taxon>Bacteroidia</taxon>
        <taxon>Bacteroidales</taxon>
        <taxon>Bacteroidaceae</taxon>
        <taxon>Bacteroides</taxon>
    </lineage>
</organism>
<gene>
    <name evidence="1" type="ORF">AC094_36260</name>
</gene>
<name>A0A853PN59_BACFG</name>
<proteinExistence type="predicted"/>
<dbReference type="Proteomes" id="UP000093197">
    <property type="component" value="Unassembled WGS sequence"/>
</dbReference>
<evidence type="ECO:0000313" key="1">
    <source>
        <dbReference type="EMBL" id="OCR28362.1"/>
    </source>
</evidence>
<evidence type="ECO:0000313" key="2">
    <source>
        <dbReference type="Proteomes" id="UP000093197"/>
    </source>
</evidence>